<keyword evidence="4" id="KW-1185">Reference proteome</keyword>
<proteinExistence type="predicted"/>
<gene>
    <name evidence="3" type="ORF">M437DRAFT_68953</name>
</gene>
<dbReference type="RefSeq" id="XP_040876651.1">
    <property type="nucleotide sequence ID" value="XM_041025200.1"/>
</dbReference>
<dbReference type="Gene3D" id="1.10.287.1490">
    <property type="match status" value="1"/>
</dbReference>
<feature type="coiled-coil region" evidence="1">
    <location>
        <begin position="108"/>
        <end position="135"/>
    </location>
</feature>
<dbReference type="AlphaFoldDB" id="A0A074VGP3"/>
<protein>
    <submittedName>
        <fullName evidence="3">Uncharacterized protein</fullName>
    </submittedName>
</protein>
<organism evidence="3 4">
    <name type="scientific">Aureobasidium melanogenum (strain CBS 110374)</name>
    <name type="common">Aureobasidium pullulans var. melanogenum</name>
    <dbReference type="NCBI Taxonomy" id="1043003"/>
    <lineage>
        <taxon>Eukaryota</taxon>
        <taxon>Fungi</taxon>
        <taxon>Dikarya</taxon>
        <taxon>Ascomycota</taxon>
        <taxon>Pezizomycotina</taxon>
        <taxon>Dothideomycetes</taxon>
        <taxon>Dothideomycetidae</taxon>
        <taxon>Dothideales</taxon>
        <taxon>Saccotheciaceae</taxon>
        <taxon>Aureobasidium</taxon>
    </lineage>
</organism>
<feature type="region of interest" description="Disordered" evidence="2">
    <location>
        <begin position="1"/>
        <end position="28"/>
    </location>
</feature>
<feature type="region of interest" description="Disordered" evidence="2">
    <location>
        <begin position="55"/>
        <end position="99"/>
    </location>
</feature>
<dbReference type="GeneID" id="63918573"/>
<evidence type="ECO:0000313" key="3">
    <source>
        <dbReference type="EMBL" id="KEQ59628.1"/>
    </source>
</evidence>
<dbReference type="Proteomes" id="UP000030672">
    <property type="component" value="Unassembled WGS sequence"/>
</dbReference>
<dbReference type="HOGENOM" id="CLU_485681_0_0_1"/>
<feature type="region of interest" description="Disordered" evidence="2">
    <location>
        <begin position="175"/>
        <end position="207"/>
    </location>
</feature>
<accession>A0A074VGP3</accession>
<feature type="compositionally biased region" description="Basic and acidic residues" evidence="2">
    <location>
        <begin position="179"/>
        <end position="206"/>
    </location>
</feature>
<feature type="compositionally biased region" description="Basic and acidic residues" evidence="2">
    <location>
        <begin position="55"/>
        <end position="65"/>
    </location>
</feature>
<feature type="compositionally biased region" description="Polar residues" evidence="2">
    <location>
        <begin position="83"/>
        <end position="98"/>
    </location>
</feature>
<name>A0A074VGP3_AURM1</name>
<evidence type="ECO:0000313" key="4">
    <source>
        <dbReference type="Proteomes" id="UP000030672"/>
    </source>
</evidence>
<sequence>MDALDRREQDAQNDCEQKHEDLTAKYEAQDEQLIASQSRNTEGLETILTNMSKLAEPRTQLEHTKKQVGNLQGPLREARESAQHATSQHHQSTETSQASHRDAVFALNVEHANEVRVLNQQIESLNSKVAEMAKKESDVTRQILDLNNDLQERDKTVSSHVEYIGKLKEELKKSNTRVEGLKKDVERRQKDLHKHDEQQQNERKSLESTITELQGELGAALHHLENIIAGPAIHCDQQKLRDAATTLPSTTLVDECTKDYHLDPQDVSTDWSLSMVSEHELLPYRHRPFSQLTTRLYLSAGVSHDHRAIQAMLEVMLQKPDRFNPQDLPLMISLVHKLLEGIVGEDSAMFAVRVMELIIRVAKAHNYAWHNFPSLWQEWKPKVSPDTNWAKYMLLSAHVSWLVLWADAVHDTNNTTASVVPLSRIWMADSGVQAIDDHTLNHAMPELKSVVEKLSVGSSRSPRTLFANRVNSSATFYAIVDVQARWIVVYPQSEGEVDGHGLNTLPQRCRINGELSDVPDFVLPDHDMMFVARNMRVLSGRSLRLWRERKAAEEKRSQGMQ</sequence>
<reference evidence="3 4" key="1">
    <citation type="journal article" date="2014" name="BMC Genomics">
        <title>Genome sequencing of four Aureobasidium pullulans varieties: biotechnological potential, stress tolerance, and description of new species.</title>
        <authorList>
            <person name="Gostin Ar C."/>
            <person name="Ohm R.A."/>
            <person name="Kogej T."/>
            <person name="Sonjak S."/>
            <person name="Turk M."/>
            <person name="Zajc J."/>
            <person name="Zalar P."/>
            <person name="Grube M."/>
            <person name="Sun H."/>
            <person name="Han J."/>
            <person name="Sharma A."/>
            <person name="Chiniquy J."/>
            <person name="Ngan C.Y."/>
            <person name="Lipzen A."/>
            <person name="Barry K."/>
            <person name="Grigoriev I.V."/>
            <person name="Gunde-Cimerman N."/>
        </authorList>
    </citation>
    <scope>NUCLEOTIDE SEQUENCE [LARGE SCALE GENOMIC DNA]</scope>
    <source>
        <strain evidence="3 4">CBS 110374</strain>
    </source>
</reference>
<evidence type="ECO:0000256" key="2">
    <source>
        <dbReference type="SAM" id="MobiDB-lite"/>
    </source>
</evidence>
<keyword evidence="1" id="KW-0175">Coiled coil</keyword>
<evidence type="ECO:0000256" key="1">
    <source>
        <dbReference type="SAM" id="Coils"/>
    </source>
</evidence>
<dbReference type="EMBL" id="KL584847">
    <property type="protein sequence ID" value="KEQ59628.1"/>
    <property type="molecule type" value="Genomic_DNA"/>
</dbReference>